<keyword evidence="3" id="KW-1185">Reference proteome</keyword>
<organism evidence="2 3">
    <name type="scientific">Striga asiatica</name>
    <name type="common">Asiatic witchweed</name>
    <name type="synonym">Buchnera asiatica</name>
    <dbReference type="NCBI Taxonomy" id="4170"/>
    <lineage>
        <taxon>Eukaryota</taxon>
        <taxon>Viridiplantae</taxon>
        <taxon>Streptophyta</taxon>
        <taxon>Embryophyta</taxon>
        <taxon>Tracheophyta</taxon>
        <taxon>Spermatophyta</taxon>
        <taxon>Magnoliopsida</taxon>
        <taxon>eudicotyledons</taxon>
        <taxon>Gunneridae</taxon>
        <taxon>Pentapetalae</taxon>
        <taxon>asterids</taxon>
        <taxon>lamiids</taxon>
        <taxon>Lamiales</taxon>
        <taxon>Orobanchaceae</taxon>
        <taxon>Buchnereae</taxon>
        <taxon>Striga</taxon>
    </lineage>
</organism>
<accession>A0A5A7Q669</accession>
<evidence type="ECO:0000256" key="1">
    <source>
        <dbReference type="SAM" id="MobiDB-lite"/>
    </source>
</evidence>
<feature type="region of interest" description="Disordered" evidence="1">
    <location>
        <begin position="199"/>
        <end position="223"/>
    </location>
</feature>
<evidence type="ECO:0000313" key="3">
    <source>
        <dbReference type="Proteomes" id="UP000325081"/>
    </source>
</evidence>
<dbReference type="EMBL" id="BKCP01005960">
    <property type="protein sequence ID" value="GER40720.1"/>
    <property type="molecule type" value="Genomic_DNA"/>
</dbReference>
<proteinExistence type="predicted"/>
<sequence length="223" mass="22927">MHEREIPWCTGATTGSRGHIPQRYDWRRSPPEAFFASGGQLPGAVSGEVWALPKIAEAGGDLPTGIRPAVRHIAAAYLQQPSVSSPLSGHWSFTGCRPCPPPVPALPPSSNGLQPFVAAAATTTSHIAADKNQVVATSRSIASSRTPEARNTDDVADAGGGTNHSLMADGTVESEISGGWMVAAATGVRHDFAVEETSETTCSTTGIQSSTSPAASKASPSGL</sequence>
<gene>
    <name evidence="2" type="ORF">STAS_17398</name>
</gene>
<protein>
    <submittedName>
        <fullName evidence="2">Sumo conjugation enzyme 1</fullName>
    </submittedName>
</protein>
<dbReference type="AlphaFoldDB" id="A0A5A7Q669"/>
<evidence type="ECO:0000313" key="2">
    <source>
        <dbReference type="EMBL" id="GER40720.1"/>
    </source>
</evidence>
<name>A0A5A7Q669_STRAF</name>
<reference evidence="3" key="1">
    <citation type="journal article" date="2019" name="Curr. Biol.">
        <title>Genome Sequence of Striga asiatica Provides Insight into the Evolution of Plant Parasitism.</title>
        <authorList>
            <person name="Yoshida S."/>
            <person name="Kim S."/>
            <person name="Wafula E.K."/>
            <person name="Tanskanen J."/>
            <person name="Kim Y.M."/>
            <person name="Honaas L."/>
            <person name="Yang Z."/>
            <person name="Spallek T."/>
            <person name="Conn C.E."/>
            <person name="Ichihashi Y."/>
            <person name="Cheong K."/>
            <person name="Cui S."/>
            <person name="Der J.P."/>
            <person name="Gundlach H."/>
            <person name="Jiao Y."/>
            <person name="Hori C."/>
            <person name="Ishida J.K."/>
            <person name="Kasahara H."/>
            <person name="Kiba T."/>
            <person name="Kim M.S."/>
            <person name="Koo N."/>
            <person name="Laohavisit A."/>
            <person name="Lee Y.H."/>
            <person name="Lumba S."/>
            <person name="McCourt P."/>
            <person name="Mortimer J.C."/>
            <person name="Mutuku J.M."/>
            <person name="Nomura T."/>
            <person name="Sasaki-Sekimoto Y."/>
            <person name="Seto Y."/>
            <person name="Wang Y."/>
            <person name="Wakatake T."/>
            <person name="Sakakibara H."/>
            <person name="Demura T."/>
            <person name="Yamaguchi S."/>
            <person name="Yoneyama K."/>
            <person name="Manabe R.I."/>
            <person name="Nelson D.C."/>
            <person name="Schulman A.H."/>
            <person name="Timko M.P."/>
            <person name="dePamphilis C.W."/>
            <person name="Choi D."/>
            <person name="Shirasu K."/>
        </authorList>
    </citation>
    <scope>NUCLEOTIDE SEQUENCE [LARGE SCALE GENOMIC DNA]</scope>
    <source>
        <strain evidence="3">cv. UVA1</strain>
    </source>
</reference>
<dbReference type="Proteomes" id="UP000325081">
    <property type="component" value="Unassembled WGS sequence"/>
</dbReference>
<comment type="caution">
    <text evidence="2">The sequence shown here is derived from an EMBL/GenBank/DDBJ whole genome shotgun (WGS) entry which is preliminary data.</text>
</comment>
<feature type="region of interest" description="Disordered" evidence="1">
    <location>
        <begin position="138"/>
        <end position="162"/>
    </location>
</feature>